<keyword evidence="3" id="KW-1133">Transmembrane helix</keyword>
<keyword evidence="3" id="KW-0472">Membrane</keyword>
<feature type="transmembrane region" description="Helical" evidence="3">
    <location>
        <begin position="127"/>
        <end position="145"/>
    </location>
</feature>
<keyword evidence="2" id="KW-0175">Coiled coil</keyword>
<dbReference type="Pfam" id="PF19732">
    <property type="entry name" value="SpoIIE_N"/>
    <property type="match status" value="1"/>
</dbReference>
<name>A0A1D2YX15_9BACI</name>
<feature type="transmembrane region" description="Helical" evidence="3">
    <location>
        <begin position="84"/>
        <end position="115"/>
    </location>
</feature>
<dbReference type="InterPro" id="IPR052016">
    <property type="entry name" value="Bact_Sigma-Reg"/>
</dbReference>
<organism evidence="5 6">
    <name type="scientific">Vulcanibacillus modesticaldus</name>
    <dbReference type="NCBI Taxonomy" id="337097"/>
    <lineage>
        <taxon>Bacteria</taxon>
        <taxon>Bacillati</taxon>
        <taxon>Bacillota</taxon>
        <taxon>Bacilli</taxon>
        <taxon>Bacillales</taxon>
        <taxon>Bacillaceae</taxon>
        <taxon>Vulcanibacillus</taxon>
    </lineage>
</organism>
<dbReference type="GO" id="GO:0004722">
    <property type="term" value="F:protein serine/threonine phosphatase activity"/>
    <property type="evidence" value="ECO:0007669"/>
    <property type="project" value="InterPro"/>
</dbReference>
<feature type="transmembrane region" description="Helical" evidence="3">
    <location>
        <begin position="195"/>
        <end position="214"/>
    </location>
</feature>
<keyword evidence="3" id="KW-0812">Transmembrane</keyword>
<gene>
    <name evidence="5" type="ORF">BHF71_05235</name>
</gene>
<dbReference type="PANTHER" id="PTHR43156">
    <property type="entry name" value="STAGE II SPORULATION PROTEIN E-RELATED"/>
    <property type="match status" value="1"/>
</dbReference>
<sequence>MIRKMNIRTGLQIQGEITSKYINRLNELLKKLFRSLSNLFVKKLEIHILIMGLLLGRAMILNELSPFAIPFFAVMYQLKRSKLFFISLAILFGSNLAAYNYTDRVLFGMIIFLVIEKWLEKKRKIDLTYSPFIVAIAIFIPQIALFSNNQANQFYPWIMTGIESLLGFILTLIFVQAMPILIYKRENVTLNQEEIIALTIVLASVMSGTVGWTLNGYLIENMISRYFILIFALAGGSTIGATIGVVTGLILSLSNSNAIYQISLLAFAGLLAGLLKQANKIGVTIGFLLGTAILSVYIGNQDQILQSLSESIIAIIFFLLTPNNFLKGIAKFVPGTNEYHHYYQDYITGIRNITSKKIEQFANMFSQLANSFQDISISPRLEQNEQVNHFINHVTKSNCDVCWKRKKCWDEEFFKTYNLITELMTTIESKEKFSKKDIPDSWSDKCVKSDQIAFQLLDIYESYSEHLYWKTQLEESRLLVAHQLFGVSQVMKDLATEINKGDKELKEQEQQIKDSLEMLGLSIRQVNVINLDEGNVEIEVIQPTCNGTEECTKVVAPLLSEVVGENIIVSKKECYGNDGSCKMCLKSAKNYDVGIGYASAAKDGKWLSGDSFSTIEIGNGKYAIALSDGMGNGERAQKESKTTLELLRQLLRSGFDETFSIKTINSVLLLRSQEDIFSTLDLAIIDLFDGYTKFLKVGSTPSFIKRQDEIFMISASNLPVGIIQDIDIDSKEFSLKPGDLLVMLTDGIYDSPKQVVNKELWMKRMIQEIETNDPQEFADLILEKVVRDKKGVINDDMTVIVAKIEENKPDWSTIKIPGISRIEREKKIN</sequence>
<dbReference type="EMBL" id="MIJF01000003">
    <property type="protein sequence ID" value="OEG00305.1"/>
    <property type="molecule type" value="Genomic_DNA"/>
</dbReference>
<reference evidence="5 6" key="1">
    <citation type="submission" date="2016-09" db="EMBL/GenBank/DDBJ databases">
        <title>Draft genome sequence for the type strain of Vulcanibacillus modesticaldus BR, a strictly anaerobic, moderately thermophilic, and nitrate-reducing bacterium from deep sea-hydrothermal vents of the Mid-Atlantic Ridge.</title>
        <authorList>
            <person name="Abin C.A."/>
            <person name="Hollibaugh J.T."/>
        </authorList>
    </citation>
    <scope>NUCLEOTIDE SEQUENCE [LARGE SCALE GENOMIC DNA]</scope>
    <source>
        <strain evidence="5 6">BR</strain>
    </source>
</reference>
<feature type="domain" description="PPM-type phosphatase" evidence="4">
    <location>
        <begin position="594"/>
        <end position="804"/>
    </location>
</feature>
<evidence type="ECO:0000256" key="2">
    <source>
        <dbReference type="SAM" id="Coils"/>
    </source>
</evidence>
<evidence type="ECO:0000259" key="4">
    <source>
        <dbReference type="PROSITE" id="PS51746"/>
    </source>
</evidence>
<evidence type="ECO:0000313" key="6">
    <source>
        <dbReference type="Proteomes" id="UP000243739"/>
    </source>
</evidence>
<proteinExistence type="predicted"/>
<feature type="transmembrane region" description="Helical" evidence="3">
    <location>
        <begin position="281"/>
        <end position="299"/>
    </location>
</feature>
<dbReference type="STRING" id="337097.BHF71_05235"/>
<evidence type="ECO:0000256" key="3">
    <source>
        <dbReference type="SAM" id="Phobius"/>
    </source>
</evidence>
<feature type="transmembrane region" description="Helical" evidence="3">
    <location>
        <begin position="258"/>
        <end position="275"/>
    </location>
</feature>
<dbReference type="NCBIfam" id="TIGR02865">
    <property type="entry name" value="spore_II_E"/>
    <property type="match status" value="1"/>
</dbReference>
<dbReference type="Gene3D" id="3.60.40.10">
    <property type="entry name" value="PPM-type phosphatase domain"/>
    <property type="match status" value="1"/>
</dbReference>
<dbReference type="InterPro" id="IPR045768">
    <property type="entry name" value="SpoIIE_N"/>
</dbReference>
<feature type="coiled-coil region" evidence="2">
    <location>
        <begin position="491"/>
        <end position="518"/>
    </location>
</feature>
<feature type="transmembrane region" description="Helical" evidence="3">
    <location>
        <begin position="165"/>
        <end position="183"/>
    </location>
</feature>
<keyword evidence="1" id="KW-0378">Hydrolase</keyword>
<accession>A0A1D2YX15</accession>
<dbReference type="InterPro" id="IPR036457">
    <property type="entry name" value="PPM-type-like_dom_sf"/>
</dbReference>
<feature type="transmembrane region" description="Helical" evidence="3">
    <location>
        <begin position="226"/>
        <end position="251"/>
    </location>
</feature>
<keyword evidence="6" id="KW-1185">Reference proteome</keyword>
<dbReference type="InterPro" id="IPR014221">
    <property type="entry name" value="SpoII_E"/>
</dbReference>
<evidence type="ECO:0000256" key="1">
    <source>
        <dbReference type="ARBA" id="ARBA00022801"/>
    </source>
</evidence>
<dbReference type="SMART" id="SM00332">
    <property type="entry name" value="PP2Cc"/>
    <property type="match status" value="1"/>
</dbReference>
<dbReference type="SUPFAM" id="SSF81606">
    <property type="entry name" value="PP2C-like"/>
    <property type="match status" value="1"/>
</dbReference>
<comment type="caution">
    <text evidence="5">The sequence shown here is derived from an EMBL/GenBank/DDBJ whole genome shotgun (WGS) entry which is preliminary data.</text>
</comment>
<protein>
    <submittedName>
        <fullName evidence="5">Stage II sporulation protein E</fullName>
    </submittedName>
</protein>
<dbReference type="SMART" id="SM00331">
    <property type="entry name" value="PP2C_SIG"/>
    <property type="match status" value="1"/>
</dbReference>
<dbReference type="PROSITE" id="PS51746">
    <property type="entry name" value="PPM_2"/>
    <property type="match status" value="1"/>
</dbReference>
<dbReference type="RefSeq" id="WP_069655841.1">
    <property type="nucleotide sequence ID" value="NZ_MIJF01000003.1"/>
</dbReference>
<dbReference type="Pfam" id="PF07228">
    <property type="entry name" value="SpoIIE"/>
    <property type="match status" value="1"/>
</dbReference>
<dbReference type="Proteomes" id="UP000243739">
    <property type="component" value="Unassembled WGS sequence"/>
</dbReference>
<evidence type="ECO:0000313" key="5">
    <source>
        <dbReference type="EMBL" id="OEG00305.1"/>
    </source>
</evidence>
<dbReference type="InterPro" id="IPR001932">
    <property type="entry name" value="PPM-type_phosphatase-like_dom"/>
</dbReference>
<dbReference type="AlphaFoldDB" id="A0A1D2YX15"/>
<dbReference type="PANTHER" id="PTHR43156:SF2">
    <property type="entry name" value="STAGE II SPORULATION PROTEIN E"/>
    <property type="match status" value="1"/>
</dbReference>